<name>A0A067QSU2_ZOONE</name>
<proteinExistence type="predicted"/>
<dbReference type="STRING" id="136037.A0A067QSU2"/>
<dbReference type="InParanoid" id="A0A067QSU2"/>
<evidence type="ECO:0000313" key="3">
    <source>
        <dbReference type="Proteomes" id="UP000027135"/>
    </source>
</evidence>
<gene>
    <name evidence="2" type="ORF">L798_12892</name>
</gene>
<protein>
    <submittedName>
        <fullName evidence="2">Peroxisomal multifunctional enzyme type 2</fullName>
    </submittedName>
</protein>
<reference evidence="2 3" key="1">
    <citation type="journal article" date="2014" name="Nat. Commun.">
        <title>Molecular traces of alternative social organization in a termite genome.</title>
        <authorList>
            <person name="Terrapon N."/>
            <person name="Li C."/>
            <person name="Robertson H.M."/>
            <person name="Ji L."/>
            <person name="Meng X."/>
            <person name="Booth W."/>
            <person name="Chen Z."/>
            <person name="Childers C.P."/>
            <person name="Glastad K.M."/>
            <person name="Gokhale K."/>
            <person name="Gowin J."/>
            <person name="Gronenberg W."/>
            <person name="Hermansen R.A."/>
            <person name="Hu H."/>
            <person name="Hunt B.G."/>
            <person name="Huylmans A.K."/>
            <person name="Khalil S.M."/>
            <person name="Mitchell R.D."/>
            <person name="Munoz-Torres M.C."/>
            <person name="Mustard J.A."/>
            <person name="Pan H."/>
            <person name="Reese J.T."/>
            <person name="Scharf M.E."/>
            <person name="Sun F."/>
            <person name="Vogel H."/>
            <person name="Xiao J."/>
            <person name="Yang W."/>
            <person name="Yang Z."/>
            <person name="Yang Z."/>
            <person name="Zhou J."/>
            <person name="Zhu J."/>
            <person name="Brent C.S."/>
            <person name="Elsik C.G."/>
            <person name="Goodisman M.A."/>
            <person name="Liberles D.A."/>
            <person name="Roe R.M."/>
            <person name="Vargo E.L."/>
            <person name="Vilcinskas A."/>
            <person name="Wang J."/>
            <person name="Bornberg-Bauer E."/>
            <person name="Korb J."/>
            <person name="Zhang G."/>
            <person name="Liebig J."/>
        </authorList>
    </citation>
    <scope>NUCLEOTIDE SEQUENCE [LARGE SCALE GENOMIC DNA]</scope>
    <source>
        <tissue evidence="2">Whole organism</tissue>
    </source>
</reference>
<dbReference type="GO" id="GO:0004300">
    <property type="term" value="F:enoyl-CoA hydratase activity"/>
    <property type="evidence" value="ECO:0007669"/>
    <property type="project" value="TreeGrafter"/>
</dbReference>
<keyword evidence="1" id="KW-1133">Transmembrane helix</keyword>
<keyword evidence="1" id="KW-0812">Transmembrane</keyword>
<feature type="transmembrane region" description="Helical" evidence="1">
    <location>
        <begin position="70"/>
        <end position="89"/>
    </location>
</feature>
<keyword evidence="1" id="KW-0472">Membrane</keyword>
<dbReference type="GO" id="GO:0006635">
    <property type="term" value="P:fatty acid beta-oxidation"/>
    <property type="evidence" value="ECO:0007669"/>
    <property type="project" value="TreeGrafter"/>
</dbReference>
<dbReference type="GO" id="GO:0003857">
    <property type="term" value="F:(3S)-3-hydroxyacyl-CoA dehydrogenase (NAD+) activity"/>
    <property type="evidence" value="ECO:0007669"/>
    <property type="project" value="TreeGrafter"/>
</dbReference>
<dbReference type="PANTHER" id="PTHR13078">
    <property type="entry name" value="PEROXISOMAL MULTIFUNCTIONAL ENZYME TYPE 2-RELATED"/>
    <property type="match status" value="1"/>
</dbReference>
<dbReference type="Proteomes" id="UP000027135">
    <property type="component" value="Unassembled WGS sequence"/>
</dbReference>
<accession>A0A067QSU2</accession>
<dbReference type="AlphaFoldDB" id="A0A067QSU2"/>
<dbReference type="PANTHER" id="PTHR13078:SF56">
    <property type="entry name" value="PEROXISOMAL MULTIFUNCTIONAL ENZYME TYPE 2"/>
    <property type="match status" value="1"/>
</dbReference>
<dbReference type="EMBL" id="KK852981">
    <property type="protein sequence ID" value="KDR12935.1"/>
    <property type="molecule type" value="Genomic_DNA"/>
</dbReference>
<dbReference type="Gene3D" id="3.10.129.10">
    <property type="entry name" value="Hotdog Thioesterase"/>
    <property type="match status" value="1"/>
</dbReference>
<evidence type="ECO:0000256" key="1">
    <source>
        <dbReference type="SAM" id="Phobius"/>
    </source>
</evidence>
<organism evidence="2 3">
    <name type="scientific">Zootermopsis nevadensis</name>
    <name type="common">Dampwood termite</name>
    <dbReference type="NCBI Taxonomy" id="136037"/>
    <lineage>
        <taxon>Eukaryota</taxon>
        <taxon>Metazoa</taxon>
        <taxon>Ecdysozoa</taxon>
        <taxon>Arthropoda</taxon>
        <taxon>Hexapoda</taxon>
        <taxon>Insecta</taxon>
        <taxon>Pterygota</taxon>
        <taxon>Neoptera</taxon>
        <taxon>Polyneoptera</taxon>
        <taxon>Dictyoptera</taxon>
        <taxon>Blattodea</taxon>
        <taxon>Blattoidea</taxon>
        <taxon>Termitoidae</taxon>
        <taxon>Termopsidae</taxon>
        <taxon>Zootermopsis</taxon>
    </lineage>
</organism>
<dbReference type="InterPro" id="IPR029069">
    <property type="entry name" value="HotDog_dom_sf"/>
</dbReference>
<dbReference type="GO" id="GO:0044594">
    <property type="term" value="F:17-beta-hydroxysteroid dehydrogenase (NAD+) activity"/>
    <property type="evidence" value="ECO:0007669"/>
    <property type="project" value="TreeGrafter"/>
</dbReference>
<evidence type="ECO:0000313" key="2">
    <source>
        <dbReference type="EMBL" id="KDR12935.1"/>
    </source>
</evidence>
<dbReference type="GO" id="GO:0005777">
    <property type="term" value="C:peroxisome"/>
    <property type="evidence" value="ECO:0007669"/>
    <property type="project" value="TreeGrafter"/>
</dbReference>
<dbReference type="SUPFAM" id="SSF54637">
    <property type="entry name" value="Thioesterase/thiol ester dehydrase-isomerase"/>
    <property type="match status" value="1"/>
</dbReference>
<sequence length="329" mass="36743">MTVTGLQAGFSKPVIPGQTLQTDMWQQGNRIHFQTKVKETGSVVISGAYVDLTEASVPQHKLVFRGYSRALWNFFVFSFLVTFPAYGTVITKEFHVPTMNTNEFLVLLEFHDFGRRAYVNPPEISTKSFGYSVGIHRLGWARENGICAEFERKDTEDWLLALQWDENTRTPARGGKGRTKPAVYSGDNAAAPMLQCEGFLQCQSSFAHILTHSREGFFVSRFPSPLAGHQSVAIMPFFASAATGHVDSPMAPAGINITRYPREKRGSGYGTRVFNGKRLLTLANPKAGGPIPVDFQQLLVQFIRCYPRYLEAVSSILKSRTRHVVVTRN</sequence>
<keyword evidence="3" id="KW-1185">Reference proteome</keyword>